<dbReference type="SUPFAM" id="SSF144091">
    <property type="entry name" value="Rhomboid-like"/>
    <property type="match status" value="1"/>
</dbReference>
<comment type="subcellular location">
    <subcellularLocation>
        <location evidence="2">Membrane</location>
        <topology evidence="2">Multi-pass membrane protein</topology>
    </subcellularLocation>
</comment>
<feature type="transmembrane region" description="Helical" evidence="8">
    <location>
        <begin position="82"/>
        <end position="103"/>
    </location>
</feature>
<feature type="transmembrane region" description="Helical" evidence="8">
    <location>
        <begin position="204"/>
        <end position="223"/>
    </location>
</feature>
<reference evidence="10 11" key="1">
    <citation type="submission" date="2021-04" db="EMBL/GenBank/DDBJ databases">
        <authorList>
            <person name="Bliznina A."/>
        </authorList>
    </citation>
    <scope>NUCLEOTIDE SEQUENCE [LARGE SCALE GENOMIC DNA]</scope>
</reference>
<comment type="similarity">
    <text evidence="3">Belongs to the peptidase S54 family.</text>
</comment>
<feature type="domain" description="Peptidase S54 rhomboid" evidence="9">
    <location>
        <begin position="139"/>
        <end position="285"/>
    </location>
</feature>
<evidence type="ECO:0000256" key="6">
    <source>
        <dbReference type="ARBA" id="ARBA00022989"/>
    </source>
</evidence>
<dbReference type="EC" id="3.4.21.105" evidence="4"/>
<evidence type="ECO:0000256" key="3">
    <source>
        <dbReference type="ARBA" id="ARBA00009045"/>
    </source>
</evidence>
<sequence length="345" mass="38660">MTRLVPESEENRMERFSRNLLRFGHPRSRYILRREKDGFLEGRIVQDGAEVDGIPKGERTAPQLVHKGNRSRSYCGIYLGPYLYIPFFTIINLLIIISVHIYYFTGDRCPANGCELNQFNYRAMINSPLILKPKIYNSAELWRLWTYQFLHSGLEHIIGNCVVLLILGLILELIHGPVRIAIIYTTGVITGGILALCVTPCQSLVGASGGCYALMASFIANGIMNMDVMDLLVKLLHFLPISIFMVFDVGYTVYMELHASGYQVSWAAHLGGAISGLVIGIVTLKNFEKLPYEKTLQWVSTICFAVFFLSMAGYLLAIGSENPCGIGTKNYEFHKESGLISDFYG</sequence>
<dbReference type="InterPro" id="IPR035952">
    <property type="entry name" value="Rhomboid-like_sf"/>
</dbReference>
<evidence type="ECO:0000256" key="1">
    <source>
        <dbReference type="ARBA" id="ARBA00000156"/>
    </source>
</evidence>
<accession>A0ABN7SQ67</accession>
<feature type="transmembrane region" description="Helical" evidence="8">
    <location>
        <begin position="266"/>
        <end position="284"/>
    </location>
</feature>
<keyword evidence="7 8" id="KW-0472">Membrane</keyword>
<feature type="transmembrane region" description="Helical" evidence="8">
    <location>
        <begin position="235"/>
        <end position="254"/>
    </location>
</feature>
<comment type="catalytic activity">
    <reaction evidence="1">
        <text>Cleaves type-1 transmembrane domains using a catalytic dyad composed of serine and histidine that are contributed by different transmembrane domains.</text>
        <dbReference type="EC" id="3.4.21.105"/>
    </reaction>
</comment>
<evidence type="ECO:0000256" key="2">
    <source>
        <dbReference type="ARBA" id="ARBA00004141"/>
    </source>
</evidence>
<keyword evidence="5 8" id="KW-0812">Transmembrane</keyword>
<protein>
    <recommendedName>
        <fullName evidence="4">rhomboid protease</fullName>
        <ecNumber evidence="4">3.4.21.105</ecNumber>
    </recommendedName>
</protein>
<dbReference type="InterPro" id="IPR051739">
    <property type="entry name" value="Rhomboid_IM_Serine_Proteases"/>
</dbReference>
<evidence type="ECO:0000256" key="4">
    <source>
        <dbReference type="ARBA" id="ARBA00013039"/>
    </source>
</evidence>
<evidence type="ECO:0000313" key="11">
    <source>
        <dbReference type="Proteomes" id="UP001158576"/>
    </source>
</evidence>
<evidence type="ECO:0000259" key="9">
    <source>
        <dbReference type="Pfam" id="PF01694"/>
    </source>
</evidence>
<feature type="transmembrane region" description="Helical" evidence="8">
    <location>
        <begin position="157"/>
        <end position="174"/>
    </location>
</feature>
<organism evidence="10 11">
    <name type="scientific">Oikopleura dioica</name>
    <name type="common">Tunicate</name>
    <dbReference type="NCBI Taxonomy" id="34765"/>
    <lineage>
        <taxon>Eukaryota</taxon>
        <taxon>Metazoa</taxon>
        <taxon>Chordata</taxon>
        <taxon>Tunicata</taxon>
        <taxon>Appendicularia</taxon>
        <taxon>Copelata</taxon>
        <taxon>Oikopleuridae</taxon>
        <taxon>Oikopleura</taxon>
    </lineage>
</organism>
<keyword evidence="6 8" id="KW-1133">Transmembrane helix</keyword>
<dbReference type="PANTHER" id="PTHR45840">
    <property type="entry name" value="RHOMBOID-RELATED PROTEIN"/>
    <property type="match status" value="1"/>
</dbReference>
<keyword evidence="11" id="KW-1185">Reference proteome</keyword>
<evidence type="ECO:0000256" key="7">
    <source>
        <dbReference type="ARBA" id="ARBA00023136"/>
    </source>
</evidence>
<proteinExistence type="inferred from homology"/>
<dbReference type="Gene3D" id="1.20.1540.10">
    <property type="entry name" value="Rhomboid-like"/>
    <property type="match status" value="1"/>
</dbReference>
<dbReference type="InterPro" id="IPR022764">
    <property type="entry name" value="Peptidase_S54_rhomboid_dom"/>
</dbReference>
<name>A0ABN7SQ67_OIKDI</name>
<dbReference type="Proteomes" id="UP001158576">
    <property type="component" value="Chromosome 1"/>
</dbReference>
<dbReference type="Pfam" id="PF01694">
    <property type="entry name" value="Rhomboid"/>
    <property type="match status" value="1"/>
</dbReference>
<evidence type="ECO:0000313" key="10">
    <source>
        <dbReference type="EMBL" id="CAG5102075.1"/>
    </source>
</evidence>
<feature type="transmembrane region" description="Helical" evidence="8">
    <location>
        <begin position="296"/>
        <end position="317"/>
    </location>
</feature>
<dbReference type="PANTHER" id="PTHR45840:SF2">
    <property type="entry name" value="PROTEIN RHOMBOID-RELATED"/>
    <property type="match status" value="1"/>
</dbReference>
<feature type="transmembrane region" description="Helical" evidence="8">
    <location>
        <begin position="181"/>
        <end position="198"/>
    </location>
</feature>
<evidence type="ECO:0000256" key="5">
    <source>
        <dbReference type="ARBA" id="ARBA00022692"/>
    </source>
</evidence>
<evidence type="ECO:0000256" key="8">
    <source>
        <dbReference type="SAM" id="Phobius"/>
    </source>
</evidence>
<gene>
    <name evidence="10" type="ORF">OKIOD_LOCUS8897</name>
</gene>
<dbReference type="EMBL" id="OU015566">
    <property type="protein sequence ID" value="CAG5102075.1"/>
    <property type="molecule type" value="Genomic_DNA"/>
</dbReference>